<dbReference type="GO" id="GO:0015109">
    <property type="term" value="F:chromate transmembrane transporter activity"/>
    <property type="evidence" value="ECO:0007669"/>
    <property type="project" value="InterPro"/>
</dbReference>
<evidence type="ECO:0000313" key="8">
    <source>
        <dbReference type="EMBL" id="RZT94734.1"/>
    </source>
</evidence>
<accession>A0A4Q7VEX0</accession>
<organism evidence="8 9">
    <name type="scientific">Advenella incenata</name>
    <dbReference type="NCBI Taxonomy" id="267800"/>
    <lineage>
        <taxon>Bacteria</taxon>
        <taxon>Pseudomonadati</taxon>
        <taxon>Pseudomonadota</taxon>
        <taxon>Betaproteobacteria</taxon>
        <taxon>Burkholderiales</taxon>
        <taxon>Alcaligenaceae</taxon>
    </lineage>
</organism>
<feature type="transmembrane region" description="Helical" evidence="7">
    <location>
        <begin position="91"/>
        <end position="114"/>
    </location>
</feature>
<evidence type="ECO:0000256" key="5">
    <source>
        <dbReference type="ARBA" id="ARBA00022989"/>
    </source>
</evidence>
<dbReference type="InterPro" id="IPR052518">
    <property type="entry name" value="CHR_Transporter"/>
</dbReference>
<dbReference type="InterPro" id="IPR003370">
    <property type="entry name" value="Chromate_transpt"/>
</dbReference>
<comment type="caution">
    <text evidence="8">The sequence shown here is derived from an EMBL/GenBank/DDBJ whole genome shotgun (WGS) entry which is preliminary data.</text>
</comment>
<proteinExistence type="inferred from homology"/>
<keyword evidence="5 7" id="KW-1133">Transmembrane helix</keyword>
<evidence type="ECO:0000313" key="9">
    <source>
        <dbReference type="Proteomes" id="UP000293398"/>
    </source>
</evidence>
<evidence type="ECO:0000256" key="2">
    <source>
        <dbReference type="ARBA" id="ARBA00005262"/>
    </source>
</evidence>
<keyword evidence="9" id="KW-1185">Reference proteome</keyword>
<dbReference type="AlphaFoldDB" id="A0A4Q7VEX0"/>
<feature type="transmembrane region" description="Helical" evidence="7">
    <location>
        <begin position="149"/>
        <end position="167"/>
    </location>
</feature>
<name>A0A4Q7VEX0_9BURK</name>
<keyword evidence="3" id="KW-1003">Cell membrane</keyword>
<dbReference type="Proteomes" id="UP000293398">
    <property type="component" value="Unassembled WGS sequence"/>
</dbReference>
<evidence type="ECO:0000256" key="1">
    <source>
        <dbReference type="ARBA" id="ARBA00004651"/>
    </source>
</evidence>
<gene>
    <name evidence="8" type="ORF">EV681_3159</name>
</gene>
<keyword evidence="4 7" id="KW-0812">Transmembrane</keyword>
<dbReference type="GO" id="GO:0005886">
    <property type="term" value="C:plasma membrane"/>
    <property type="evidence" value="ECO:0007669"/>
    <property type="project" value="UniProtKB-SubCell"/>
</dbReference>
<dbReference type="OrthoDB" id="8596378at2"/>
<dbReference type="Pfam" id="PF02417">
    <property type="entry name" value="Chromate_transp"/>
    <property type="match status" value="1"/>
</dbReference>
<reference evidence="8 9" key="1">
    <citation type="submission" date="2019-02" db="EMBL/GenBank/DDBJ databases">
        <title>Genomic Encyclopedia of Type Strains, Phase IV (KMG-IV): sequencing the most valuable type-strain genomes for metagenomic binning, comparative biology and taxonomic classification.</title>
        <authorList>
            <person name="Goeker M."/>
        </authorList>
    </citation>
    <scope>NUCLEOTIDE SEQUENCE [LARGE SCALE GENOMIC DNA]</scope>
    <source>
        <strain evidence="8 9">DSM 23814</strain>
    </source>
</reference>
<protein>
    <submittedName>
        <fullName evidence="8">Chromate transporter</fullName>
    </submittedName>
</protein>
<dbReference type="PANTHER" id="PTHR43663:SF1">
    <property type="entry name" value="CHROMATE TRANSPORTER"/>
    <property type="match status" value="1"/>
</dbReference>
<comment type="subcellular location">
    <subcellularLocation>
        <location evidence="1">Cell membrane</location>
        <topology evidence="1">Multi-pass membrane protein</topology>
    </subcellularLocation>
</comment>
<dbReference type="EMBL" id="SHKO01000002">
    <property type="protein sequence ID" value="RZT94734.1"/>
    <property type="molecule type" value="Genomic_DNA"/>
</dbReference>
<evidence type="ECO:0000256" key="3">
    <source>
        <dbReference type="ARBA" id="ARBA00022475"/>
    </source>
</evidence>
<comment type="similarity">
    <text evidence="2">Belongs to the chromate ion transporter (CHR) (TC 2.A.51) family.</text>
</comment>
<evidence type="ECO:0000256" key="4">
    <source>
        <dbReference type="ARBA" id="ARBA00022692"/>
    </source>
</evidence>
<feature type="transmembrane region" description="Helical" evidence="7">
    <location>
        <begin position="120"/>
        <end position="137"/>
    </location>
</feature>
<evidence type="ECO:0000256" key="6">
    <source>
        <dbReference type="ARBA" id="ARBA00023136"/>
    </source>
</evidence>
<dbReference type="PANTHER" id="PTHR43663">
    <property type="entry name" value="CHROMATE TRANSPORT PROTEIN-RELATED"/>
    <property type="match status" value="1"/>
</dbReference>
<sequence>MAQTPPIAPLPAPTTAVATLPALFRGFAKIGLLGFGGVGPIARHVIVREQHWLSEKDYATLLGIGKVLPGANTVNVAVMLGDRYHGIKGSAVAVAGLLVLPILVLIVLAILYQFLDQNPYFNAALQGSACAAAGMVIGTGLKMASKIDLRAHHIVAGIVTIALVVLLKFSLLQVVGVMMPLAILANFIIARRQEHQP</sequence>
<dbReference type="RefSeq" id="WP_130304481.1">
    <property type="nucleotide sequence ID" value="NZ_SHKO01000002.1"/>
</dbReference>
<evidence type="ECO:0000256" key="7">
    <source>
        <dbReference type="SAM" id="Phobius"/>
    </source>
</evidence>
<keyword evidence="6 7" id="KW-0472">Membrane</keyword>